<feature type="signal peptide" evidence="1">
    <location>
        <begin position="1"/>
        <end position="29"/>
    </location>
</feature>
<feature type="chain" id="PRO_5031544704" description="Secreted protein" evidence="1">
    <location>
        <begin position="30"/>
        <end position="79"/>
    </location>
</feature>
<dbReference type="AlphaFoldDB" id="A0A7V8FK88"/>
<dbReference type="Proteomes" id="UP000487117">
    <property type="component" value="Unassembled WGS sequence"/>
</dbReference>
<dbReference type="EMBL" id="WNDS01000001">
    <property type="protein sequence ID" value="KAF1017559.1"/>
    <property type="molecule type" value="Genomic_DNA"/>
</dbReference>
<evidence type="ECO:0000313" key="2">
    <source>
        <dbReference type="EMBL" id="KAF1017559.1"/>
    </source>
</evidence>
<comment type="caution">
    <text evidence="2">The sequence shown here is derived from an EMBL/GenBank/DDBJ whole genome shotgun (WGS) entry which is preliminary data.</text>
</comment>
<name>A0A7V8FK88_STEMA</name>
<proteinExistence type="predicted"/>
<evidence type="ECO:0000256" key="1">
    <source>
        <dbReference type="SAM" id="SignalP"/>
    </source>
</evidence>
<reference evidence="3" key="1">
    <citation type="journal article" date="2020" name="MBio">
        <title>Horizontal gene transfer to a defensive symbiont with a reduced genome amongst a multipartite beetle microbiome.</title>
        <authorList>
            <person name="Waterworth S.C."/>
            <person name="Florez L.V."/>
            <person name="Rees E.R."/>
            <person name="Hertweck C."/>
            <person name="Kaltenpoth M."/>
            <person name="Kwan J.C."/>
        </authorList>
    </citation>
    <scope>NUCLEOTIDE SEQUENCE [LARGE SCALE GENOMIC DNA]</scope>
</reference>
<sequence>MVFRRIALASLISLAFAAGALAPSGTAQASTNGLTTECAPYKVGRVWHQQCTVYENGPDGDRWVVSVYYIDEFGVPYVI</sequence>
<gene>
    <name evidence="2" type="ORF">GAK31_00827</name>
</gene>
<evidence type="ECO:0000313" key="3">
    <source>
        <dbReference type="Proteomes" id="UP000487117"/>
    </source>
</evidence>
<evidence type="ECO:0008006" key="4">
    <source>
        <dbReference type="Google" id="ProtNLM"/>
    </source>
</evidence>
<organism evidence="2 3">
    <name type="scientific">Stenotrophomonas maltophilia</name>
    <name type="common">Pseudomonas maltophilia</name>
    <name type="synonym">Xanthomonas maltophilia</name>
    <dbReference type="NCBI Taxonomy" id="40324"/>
    <lineage>
        <taxon>Bacteria</taxon>
        <taxon>Pseudomonadati</taxon>
        <taxon>Pseudomonadota</taxon>
        <taxon>Gammaproteobacteria</taxon>
        <taxon>Lysobacterales</taxon>
        <taxon>Lysobacteraceae</taxon>
        <taxon>Stenotrophomonas</taxon>
        <taxon>Stenotrophomonas maltophilia group</taxon>
    </lineage>
</organism>
<keyword evidence="1" id="KW-0732">Signal</keyword>
<accession>A0A7V8FK88</accession>
<protein>
    <recommendedName>
        <fullName evidence="4">Secreted protein</fullName>
    </recommendedName>
</protein>